<gene>
    <name evidence="1" type="ORF">PACLA_8A048603</name>
</gene>
<proteinExistence type="predicted"/>
<organism evidence="1 2">
    <name type="scientific">Paramuricea clavata</name>
    <name type="common">Red gorgonian</name>
    <name type="synonym">Violescent sea-whip</name>
    <dbReference type="NCBI Taxonomy" id="317549"/>
    <lineage>
        <taxon>Eukaryota</taxon>
        <taxon>Metazoa</taxon>
        <taxon>Cnidaria</taxon>
        <taxon>Anthozoa</taxon>
        <taxon>Octocorallia</taxon>
        <taxon>Malacalcyonacea</taxon>
        <taxon>Plexauridae</taxon>
        <taxon>Paramuricea</taxon>
    </lineage>
</organism>
<sequence>MENSEIFKTMKRQWNILITGSYLDGVENSGIFKTMKRQWNILITGSWLDDMENTVLCEKYYKIQRKKSKGKCKVQTAEDKSSIGPKTEGQKRVKITCSPKAIVMERHAQETLEWSNKRLTEQLQNSKRICSQMRGIINELQQHTTQQQQQITQQQQQITQLKDEFLQKLQQQRTQLEQQVTQLKDEFLQQLQQQRTQLEQQITQLKNEYIQQLQHGGILCAYNCVLCTLLWVCQKKLGIFLCGCQLLLLLFIPEVRRNIKTEHLICHKLVMEILVKHGIFEVAYGCKYPPEKSAKRKEIDEAWNKLMIMDRRRVVILGRIMNNDIGHTEVCDLETRTVDGKVTIFDPQRDS</sequence>
<evidence type="ECO:0000313" key="2">
    <source>
        <dbReference type="Proteomes" id="UP001152795"/>
    </source>
</evidence>
<protein>
    <submittedName>
        <fullName evidence="1">Uncharacterized protein</fullName>
    </submittedName>
</protein>
<name>A0A6S7FXP1_PARCT</name>
<comment type="caution">
    <text evidence="1">The sequence shown here is derived from an EMBL/GenBank/DDBJ whole genome shotgun (WGS) entry which is preliminary data.</text>
</comment>
<dbReference type="Proteomes" id="UP001152795">
    <property type="component" value="Unassembled WGS sequence"/>
</dbReference>
<evidence type="ECO:0000313" key="1">
    <source>
        <dbReference type="EMBL" id="CAB3984255.1"/>
    </source>
</evidence>
<keyword evidence="2" id="KW-1185">Reference proteome</keyword>
<dbReference type="AlphaFoldDB" id="A0A6S7FXP1"/>
<dbReference type="EMBL" id="CACRXK020000712">
    <property type="protein sequence ID" value="CAB3984255.1"/>
    <property type="molecule type" value="Genomic_DNA"/>
</dbReference>
<dbReference type="SUPFAM" id="SSF58100">
    <property type="entry name" value="Bacterial hemolysins"/>
    <property type="match status" value="1"/>
</dbReference>
<reference evidence="1" key="1">
    <citation type="submission" date="2020-04" db="EMBL/GenBank/DDBJ databases">
        <authorList>
            <person name="Alioto T."/>
            <person name="Alioto T."/>
            <person name="Gomez Garrido J."/>
        </authorList>
    </citation>
    <scope>NUCLEOTIDE SEQUENCE</scope>
    <source>
        <strain evidence="1">A484AB</strain>
    </source>
</reference>
<accession>A0A6S7FXP1</accession>